<keyword evidence="1" id="KW-0472">Membrane</keyword>
<keyword evidence="1" id="KW-0812">Transmembrane</keyword>
<dbReference type="EMBL" id="JAACJM010000006">
    <property type="protein sequence ID" value="KAF5372187.1"/>
    <property type="molecule type" value="Genomic_DNA"/>
</dbReference>
<name>A0A8H5LWJ6_9AGAR</name>
<dbReference type="Proteomes" id="UP000559256">
    <property type="component" value="Unassembled WGS sequence"/>
</dbReference>
<accession>A0A8H5LWJ6</accession>
<gene>
    <name evidence="2" type="ORF">D9758_004978</name>
</gene>
<evidence type="ECO:0000313" key="3">
    <source>
        <dbReference type="Proteomes" id="UP000559256"/>
    </source>
</evidence>
<feature type="transmembrane region" description="Helical" evidence="1">
    <location>
        <begin position="21"/>
        <end position="48"/>
    </location>
</feature>
<organism evidence="2 3">
    <name type="scientific">Tetrapyrgos nigripes</name>
    <dbReference type="NCBI Taxonomy" id="182062"/>
    <lineage>
        <taxon>Eukaryota</taxon>
        <taxon>Fungi</taxon>
        <taxon>Dikarya</taxon>
        <taxon>Basidiomycota</taxon>
        <taxon>Agaricomycotina</taxon>
        <taxon>Agaricomycetes</taxon>
        <taxon>Agaricomycetidae</taxon>
        <taxon>Agaricales</taxon>
        <taxon>Marasmiineae</taxon>
        <taxon>Marasmiaceae</taxon>
        <taxon>Tetrapyrgos</taxon>
    </lineage>
</organism>
<evidence type="ECO:0000313" key="2">
    <source>
        <dbReference type="EMBL" id="KAF5372187.1"/>
    </source>
</evidence>
<reference evidence="2 3" key="1">
    <citation type="journal article" date="2020" name="ISME J.">
        <title>Uncovering the hidden diversity of litter-decomposition mechanisms in mushroom-forming fungi.</title>
        <authorList>
            <person name="Floudas D."/>
            <person name="Bentzer J."/>
            <person name="Ahren D."/>
            <person name="Johansson T."/>
            <person name="Persson P."/>
            <person name="Tunlid A."/>
        </authorList>
    </citation>
    <scope>NUCLEOTIDE SEQUENCE [LARGE SCALE GENOMIC DNA]</scope>
    <source>
        <strain evidence="2 3">CBS 291.85</strain>
    </source>
</reference>
<comment type="caution">
    <text evidence="2">The sequence shown here is derived from an EMBL/GenBank/DDBJ whole genome shotgun (WGS) entry which is preliminary data.</text>
</comment>
<dbReference type="OrthoDB" id="3174319at2759"/>
<sequence length="223" mass="24237">MDSSTQPSLPLSSGDLEAIMDLILGVAVCSVLYGVDATFFLTAIWVFLTKPPQGLPSTSESPHAQPRSCFPFNLNLSGPQILLLILIILMLSISTGSLILNIQYALLQISTTGYNVDFDAALQLSKNILIGHGFLDRLNFLISDGIVVWRAWIMFSHSLFVRGVLSLCMIGSTVGTFVDAGMLAIRIRRDPTDIGTPNDGLVVNVPLLTTNFISTSFIGYRAW</sequence>
<feature type="transmembrane region" description="Helical" evidence="1">
    <location>
        <begin position="159"/>
        <end position="185"/>
    </location>
</feature>
<evidence type="ECO:0000256" key="1">
    <source>
        <dbReference type="SAM" id="Phobius"/>
    </source>
</evidence>
<keyword evidence="1" id="KW-1133">Transmembrane helix</keyword>
<proteinExistence type="predicted"/>
<dbReference type="AlphaFoldDB" id="A0A8H5LWJ6"/>
<keyword evidence="3" id="KW-1185">Reference proteome</keyword>
<protein>
    <submittedName>
        <fullName evidence="2">Uncharacterized protein</fullName>
    </submittedName>
</protein>
<feature type="transmembrane region" description="Helical" evidence="1">
    <location>
        <begin position="81"/>
        <end position="100"/>
    </location>
</feature>